<dbReference type="EMBL" id="JALBUS010000027">
    <property type="protein sequence ID" value="MDX8418401.1"/>
    <property type="molecule type" value="Genomic_DNA"/>
</dbReference>
<dbReference type="SUPFAM" id="SSF53649">
    <property type="entry name" value="Alkaline phosphatase-like"/>
    <property type="match status" value="1"/>
</dbReference>
<feature type="transmembrane region" description="Helical" evidence="7">
    <location>
        <begin position="6"/>
        <end position="27"/>
    </location>
</feature>
<name>A0ABU4WPA8_9FIRM</name>
<evidence type="ECO:0000259" key="8">
    <source>
        <dbReference type="Pfam" id="PF00884"/>
    </source>
</evidence>
<dbReference type="PANTHER" id="PTHR47371:SF3">
    <property type="entry name" value="PHOSPHOGLYCEROL TRANSFERASE I"/>
    <property type="match status" value="1"/>
</dbReference>
<comment type="caution">
    <text evidence="9">The sequence shown here is derived from an EMBL/GenBank/DDBJ whole genome shotgun (WGS) entry which is preliminary data.</text>
</comment>
<evidence type="ECO:0000256" key="3">
    <source>
        <dbReference type="ARBA" id="ARBA00022475"/>
    </source>
</evidence>
<evidence type="ECO:0000313" key="10">
    <source>
        <dbReference type="Proteomes" id="UP001285244"/>
    </source>
</evidence>
<dbReference type="InterPro" id="IPR017850">
    <property type="entry name" value="Alkaline_phosphatase_core_sf"/>
</dbReference>
<feature type="transmembrane region" description="Helical" evidence="7">
    <location>
        <begin position="56"/>
        <end position="74"/>
    </location>
</feature>
<protein>
    <submittedName>
        <fullName evidence="9">LTA synthase family protein</fullName>
    </submittedName>
</protein>
<dbReference type="PANTHER" id="PTHR47371">
    <property type="entry name" value="LIPOTEICHOIC ACID SYNTHASE"/>
    <property type="match status" value="1"/>
</dbReference>
<evidence type="ECO:0000256" key="1">
    <source>
        <dbReference type="ARBA" id="ARBA00004651"/>
    </source>
</evidence>
<keyword evidence="4 7" id="KW-0812">Transmembrane</keyword>
<dbReference type="CDD" id="cd16015">
    <property type="entry name" value="LTA_synthase"/>
    <property type="match status" value="1"/>
</dbReference>
<dbReference type="InterPro" id="IPR000917">
    <property type="entry name" value="Sulfatase_N"/>
</dbReference>
<evidence type="ECO:0000313" key="9">
    <source>
        <dbReference type="EMBL" id="MDX8418401.1"/>
    </source>
</evidence>
<reference evidence="9 10" key="1">
    <citation type="submission" date="2022-03" db="EMBL/GenBank/DDBJ databases">
        <title>Novel taxa within the pig intestine.</title>
        <authorList>
            <person name="Wylensek D."/>
            <person name="Bishof K."/>
            <person name="Afrizal A."/>
            <person name="Clavel T."/>
        </authorList>
    </citation>
    <scope>NUCLEOTIDE SEQUENCE [LARGE SCALE GENOMIC DNA]</scope>
    <source>
        <strain evidence="9 10">Cla-KB-P134</strain>
    </source>
</reference>
<evidence type="ECO:0000256" key="4">
    <source>
        <dbReference type="ARBA" id="ARBA00022692"/>
    </source>
</evidence>
<sequence>MISTFIPLLICLNLFVSAKWAFSYFGLSCFEQIIFHLKVPLEGTNTEFIADWAKKCGIKALGMTILIYLIQILVFPHKYIFTSIICAGSLIWAAHIVGMFEWIINQFRKTDIYDTYFVDTNSVKLTFPEHKQNLIYIFVESLETTYTSKENGGNYTEDLLPNLSHLAKKYINFSHQDKLGGAHVLAGTGWTTGGIVAQTSGVGLTVPLTSHRFKEGIPFLEKAKTLQDILHEEGYQQEFCIGSQAAFGGRKFYFDTHGPVKIFDYNTVKDQLPDNYPVFWGFEDEKLFAYAKQEITKMASQDQPFHFSMLTVDTHHPKGYKDRHYQEQYPERLSNIIHESDRKLGEFIQWIQAQPFYKDTTIVICGDHTSMAEEYISHTYDASYDRTTWNTIIHAKNTPKQNKNRKFTSFDFFPTVLSAMGVQIEGDRLGFGTNLFSDKKTLPEKIGYQIFDKELRKQSQYYWDHIL</sequence>
<comment type="pathway">
    <text evidence="2">Cell wall biogenesis; lipoteichoic acid biosynthesis.</text>
</comment>
<evidence type="ECO:0000256" key="6">
    <source>
        <dbReference type="ARBA" id="ARBA00023136"/>
    </source>
</evidence>
<evidence type="ECO:0000256" key="7">
    <source>
        <dbReference type="SAM" id="Phobius"/>
    </source>
</evidence>
<accession>A0ABU4WPA8</accession>
<dbReference type="Pfam" id="PF00884">
    <property type="entry name" value="Sulfatase"/>
    <property type="match status" value="1"/>
</dbReference>
<keyword evidence="10" id="KW-1185">Reference proteome</keyword>
<dbReference type="Proteomes" id="UP001285244">
    <property type="component" value="Unassembled WGS sequence"/>
</dbReference>
<evidence type="ECO:0000256" key="5">
    <source>
        <dbReference type="ARBA" id="ARBA00022989"/>
    </source>
</evidence>
<evidence type="ECO:0000256" key="2">
    <source>
        <dbReference type="ARBA" id="ARBA00004936"/>
    </source>
</evidence>
<gene>
    <name evidence="9" type="ORF">MOZ64_11205</name>
</gene>
<dbReference type="InterPro" id="IPR050448">
    <property type="entry name" value="OpgB/LTA_synthase_biosynth"/>
</dbReference>
<organism evidence="9 10">
    <name type="scientific">Absicoccus intestinalis</name>
    <dbReference type="NCBI Taxonomy" id="2926319"/>
    <lineage>
        <taxon>Bacteria</taxon>
        <taxon>Bacillati</taxon>
        <taxon>Bacillota</taxon>
        <taxon>Erysipelotrichia</taxon>
        <taxon>Erysipelotrichales</taxon>
        <taxon>Erysipelotrichaceae</taxon>
        <taxon>Absicoccus</taxon>
    </lineage>
</organism>
<comment type="subcellular location">
    <subcellularLocation>
        <location evidence="1">Cell membrane</location>
        <topology evidence="1">Multi-pass membrane protein</topology>
    </subcellularLocation>
</comment>
<dbReference type="RefSeq" id="WP_320326646.1">
    <property type="nucleotide sequence ID" value="NZ_JALBUS010000027.1"/>
</dbReference>
<keyword evidence="6 7" id="KW-0472">Membrane</keyword>
<feature type="domain" description="Sulfatase N-terminal" evidence="8">
    <location>
        <begin position="132"/>
        <end position="422"/>
    </location>
</feature>
<keyword evidence="5 7" id="KW-1133">Transmembrane helix</keyword>
<keyword evidence="3" id="KW-1003">Cell membrane</keyword>
<dbReference type="Gene3D" id="3.40.720.10">
    <property type="entry name" value="Alkaline Phosphatase, subunit A"/>
    <property type="match status" value="1"/>
</dbReference>
<proteinExistence type="predicted"/>
<feature type="transmembrane region" description="Helical" evidence="7">
    <location>
        <begin position="80"/>
        <end position="104"/>
    </location>
</feature>